<dbReference type="EMBL" id="BDGG01000019">
    <property type="protein sequence ID" value="GAV08766.1"/>
    <property type="molecule type" value="Genomic_DNA"/>
</dbReference>
<keyword evidence="3" id="KW-1185">Reference proteome</keyword>
<organism evidence="2 3">
    <name type="scientific">Ramazzottius varieornatus</name>
    <name type="common">Water bear</name>
    <name type="synonym">Tardigrade</name>
    <dbReference type="NCBI Taxonomy" id="947166"/>
    <lineage>
        <taxon>Eukaryota</taxon>
        <taxon>Metazoa</taxon>
        <taxon>Ecdysozoa</taxon>
        <taxon>Tardigrada</taxon>
        <taxon>Eutardigrada</taxon>
        <taxon>Parachela</taxon>
        <taxon>Hypsibioidea</taxon>
        <taxon>Ramazzottiidae</taxon>
        <taxon>Ramazzottius</taxon>
    </lineage>
</organism>
<dbReference type="OrthoDB" id="6049424at2759"/>
<comment type="caution">
    <text evidence="2">The sequence shown here is derived from an EMBL/GenBank/DDBJ whole genome shotgun (WGS) entry which is preliminary data.</text>
</comment>
<reference evidence="2 3" key="1">
    <citation type="journal article" date="2016" name="Nat. Commun.">
        <title>Extremotolerant tardigrade genome and improved radiotolerance of human cultured cells by tardigrade-unique protein.</title>
        <authorList>
            <person name="Hashimoto T."/>
            <person name="Horikawa D.D."/>
            <person name="Saito Y."/>
            <person name="Kuwahara H."/>
            <person name="Kozuka-Hata H."/>
            <person name="Shin-I T."/>
            <person name="Minakuchi Y."/>
            <person name="Ohishi K."/>
            <person name="Motoyama A."/>
            <person name="Aizu T."/>
            <person name="Enomoto A."/>
            <person name="Kondo K."/>
            <person name="Tanaka S."/>
            <person name="Hara Y."/>
            <person name="Koshikawa S."/>
            <person name="Sagara H."/>
            <person name="Miura T."/>
            <person name="Yokobori S."/>
            <person name="Miyagawa K."/>
            <person name="Suzuki Y."/>
            <person name="Kubo T."/>
            <person name="Oyama M."/>
            <person name="Kohara Y."/>
            <person name="Fujiyama A."/>
            <person name="Arakawa K."/>
            <person name="Katayama T."/>
            <person name="Toyoda A."/>
            <person name="Kunieda T."/>
        </authorList>
    </citation>
    <scope>NUCLEOTIDE SEQUENCE [LARGE SCALE GENOMIC DNA]</scope>
    <source>
        <strain evidence="2 3">YOKOZUNA-1</strain>
    </source>
</reference>
<gene>
    <name evidence="2" type="primary">RvY_18413</name>
    <name evidence="2" type="synonym">RvY_18413.2</name>
    <name evidence="2" type="ORF">RvY_18413-2</name>
</gene>
<evidence type="ECO:0000313" key="3">
    <source>
        <dbReference type="Proteomes" id="UP000186922"/>
    </source>
</evidence>
<protein>
    <recommendedName>
        <fullName evidence="1">Apextrin C-terminal domain-containing protein</fullName>
    </recommendedName>
</protein>
<dbReference type="Proteomes" id="UP000186922">
    <property type="component" value="Unassembled WGS sequence"/>
</dbReference>
<name>A0A1D1W643_RAMVA</name>
<feature type="domain" description="Apextrin C-terminal" evidence="1">
    <location>
        <begin position="116"/>
        <end position="319"/>
    </location>
</feature>
<proteinExistence type="predicted"/>
<evidence type="ECO:0000259" key="1">
    <source>
        <dbReference type="Pfam" id="PF16977"/>
    </source>
</evidence>
<accession>A0A1D1W643</accession>
<dbReference type="InterPro" id="IPR031569">
    <property type="entry name" value="ApeC"/>
</dbReference>
<sequence length="327" mass="36750">MSTTSAAYKSEDFQDSEIVQKLVDLALLEKAPFRKWHFVTGSDKAPTPVHLTLRRLDSFITREFIEPGMEVECLTLATDVNIAEIRENIKTALLEYPIDPPSPAFQPIVRQFRSDWPRGTYALLKTINCPNSFGSQIWYGTGKRVLQDTLAVFVESLSEGEFDVTLDPEVRGWSELTLRFCVKLADSSTGQSDWPQGSYCVFKKRACPVAFQMGSIKIPSRSVDSESDALPDGEYTGTSTTFEFCCRNDKPVDEAIILPPSQPFTLLSSGGQCQKVAGMQSSLRIQSLRRGDIDGFAPFVTSGETNRRLERMRLHLCYYKPWTPNPF</sequence>
<evidence type="ECO:0000313" key="2">
    <source>
        <dbReference type="EMBL" id="GAV08766.1"/>
    </source>
</evidence>
<dbReference type="AlphaFoldDB" id="A0A1D1W643"/>
<dbReference type="PANTHER" id="PTHR19324">
    <property type="entry name" value="PERFORIN-LIKE PROTEIN 1"/>
    <property type="match status" value="1"/>
</dbReference>
<dbReference type="PANTHER" id="PTHR19324:SF33">
    <property type="entry name" value="MUCIN-5AC"/>
    <property type="match status" value="1"/>
</dbReference>
<dbReference type="Pfam" id="PF16977">
    <property type="entry name" value="ApeC"/>
    <property type="match status" value="1"/>
</dbReference>